<dbReference type="Proteomes" id="UP000494216">
    <property type="component" value="Unassembled WGS sequence"/>
</dbReference>
<evidence type="ECO:0000313" key="3">
    <source>
        <dbReference type="EMBL" id="CAA9890029.1"/>
    </source>
</evidence>
<protein>
    <recommendedName>
        <fullName evidence="2">UPF0102 protein METHB2_170047</fullName>
    </recommendedName>
</protein>
<dbReference type="SUPFAM" id="SSF52980">
    <property type="entry name" value="Restriction endonuclease-like"/>
    <property type="match status" value="1"/>
</dbReference>
<dbReference type="NCBIfam" id="NF009150">
    <property type="entry name" value="PRK12497.1-3"/>
    <property type="match status" value="1"/>
</dbReference>
<dbReference type="InterPro" id="IPR003509">
    <property type="entry name" value="UPF0102_YraN-like"/>
</dbReference>
<accession>A0A8S0XRI8</accession>
<comment type="caution">
    <text evidence="3">The sequence shown here is derived from an EMBL/GenBank/DDBJ whole genome shotgun (WGS) entry which is preliminary data.</text>
</comment>
<dbReference type="Pfam" id="PF02021">
    <property type="entry name" value="UPF0102"/>
    <property type="match status" value="1"/>
</dbReference>
<dbReference type="HAMAP" id="MF_00048">
    <property type="entry name" value="UPF0102"/>
    <property type="match status" value="1"/>
</dbReference>
<dbReference type="PANTHER" id="PTHR34039:SF1">
    <property type="entry name" value="UPF0102 PROTEIN YRAN"/>
    <property type="match status" value="1"/>
</dbReference>
<dbReference type="AlphaFoldDB" id="A0A8S0XRI8"/>
<evidence type="ECO:0000313" key="4">
    <source>
        <dbReference type="Proteomes" id="UP000494216"/>
    </source>
</evidence>
<dbReference type="Gene3D" id="3.40.1350.10">
    <property type="match status" value="1"/>
</dbReference>
<evidence type="ECO:0000256" key="2">
    <source>
        <dbReference type="HAMAP-Rule" id="MF_00048"/>
    </source>
</evidence>
<sequence>MLLTKLKTKAAHLLRGESAEQQAQKFLISKGLKPVCRNFRCKQGELDLIMTDNKTLVIIEVRFRKTNKYGSALESITHTKQSRIISATHIYLSTLKRDDPIRFDVVAISGNGDIDWIQNAFPT</sequence>
<gene>
    <name evidence="3" type="ORF">METHB2_170047</name>
</gene>
<dbReference type="InterPro" id="IPR011856">
    <property type="entry name" value="tRNA_endonuc-like_dom_sf"/>
</dbReference>
<proteinExistence type="inferred from homology"/>
<name>A0A8S0XRI8_9GAMM</name>
<comment type="similarity">
    <text evidence="1 2">Belongs to the UPF0102 family.</text>
</comment>
<reference evidence="3 4" key="1">
    <citation type="submission" date="2020-02" db="EMBL/GenBank/DDBJ databases">
        <authorList>
            <person name="Hogendoorn C."/>
        </authorList>
    </citation>
    <scope>NUCLEOTIDE SEQUENCE [LARGE SCALE GENOMIC DNA]</scope>
    <source>
        <strain evidence="3">METHB21</strain>
    </source>
</reference>
<dbReference type="EMBL" id="CADCXN010000044">
    <property type="protein sequence ID" value="CAA9890029.1"/>
    <property type="molecule type" value="Genomic_DNA"/>
</dbReference>
<keyword evidence="4" id="KW-1185">Reference proteome</keyword>
<dbReference type="RefSeq" id="WP_174624998.1">
    <property type="nucleotide sequence ID" value="NZ_CADCXN010000044.1"/>
</dbReference>
<dbReference type="GO" id="GO:0003676">
    <property type="term" value="F:nucleic acid binding"/>
    <property type="evidence" value="ECO:0007669"/>
    <property type="project" value="InterPro"/>
</dbReference>
<dbReference type="InterPro" id="IPR011335">
    <property type="entry name" value="Restrct_endonuc-II-like"/>
</dbReference>
<organism evidence="3 4">
    <name type="scientific">Candidatus Methylobacter favarea</name>
    <dbReference type="NCBI Taxonomy" id="2707345"/>
    <lineage>
        <taxon>Bacteria</taxon>
        <taxon>Pseudomonadati</taxon>
        <taxon>Pseudomonadota</taxon>
        <taxon>Gammaproteobacteria</taxon>
        <taxon>Methylococcales</taxon>
        <taxon>Methylococcaceae</taxon>
        <taxon>Methylobacter</taxon>
    </lineage>
</organism>
<evidence type="ECO:0000256" key="1">
    <source>
        <dbReference type="ARBA" id="ARBA00006738"/>
    </source>
</evidence>
<dbReference type="PANTHER" id="PTHR34039">
    <property type="entry name" value="UPF0102 PROTEIN YRAN"/>
    <property type="match status" value="1"/>
</dbReference>
<dbReference type="NCBIfam" id="TIGR00252">
    <property type="entry name" value="YraN family protein"/>
    <property type="match status" value="1"/>
</dbReference>